<comment type="caution">
    <text evidence="1">The sequence shown here is derived from an EMBL/GenBank/DDBJ whole genome shotgun (WGS) entry which is preliminary data.</text>
</comment>
<proteinExistence type="predicted"/>
<accession>A0ACC2MUF8</accession>
<keyword evidence="2" id="KW-1185">Reference proteome</keyword>
<evidence type="ECO:0000313" key="1">
    <source>
        <dbReference type="EMBL" id="KAJ8649452.1"/>
    </source>
</evidence>
<dbReference type="EMBL" id="CM056809">
    <property type="protein sequence ID" value="KAJ8649452.1"/>
    <property type="molecule type" value="Genomic_DNA"/>
</dbReference>
<reference evidence="1 2" key="1">
    <citation type="journal article" date="2022" name="Hortic Res">
        <title>A haplotype resolved chromosomal level avocado genome allows analysis of novel avocado genes.</title>
        <authorList>
            <person name="Nath O."/>
            <person name="Fletcher S.J."/>
            <person name="Hayward A."/>
            <person name="Shaw L.M."/>
            <person name="Masouleh A.K."/>
            <person name="Furtado A."/>
            <person name="Henry R.J."/>
            <person name="Mitter N."/>
        </authorList>
    </citation>
    <scope>NUCLEOTIDE SEQUENCE [LARGE SCALE GENOMIC DNA]</scope>
    <source>
        <strain evidence="2">cv. Hass</strain>
    </source>
</reference>
<protein>
    <submittedName>
        <fullName evidence="1">Uncharacterized protein</fullName>
    </submittedName>
</protein>
<organism evidence="1 2">
    <name type="scientific">Persea americana</name>
    <name type="common">Avocado</name>
    <dbReference type="NCBI Taxonomy" id="3435"/>
    <lineage>
        <taxon>Eukaryota</taxon>
        <taxon>Viridiplantae</taxon>
        <taxon>Streptophyta</taxon>
        <taxon>Embryophyta</taxon>
        <taxon>Tracheophyta</taxon>
        <taxon>Spermatophyta</taxon>
        <taxon>Magnoliopsida</taxon>
        <taxon>Magnoliidae</taxon>
        <taxon>Laurales</taxon>
        <taxon>Lauraceae</taxon>
        <taxon>Persea</taxon>
    </lineage>
</organism>
<name>A0ACC2MUF8_PERAE</name>
<sequence>MCMEQAQSWLNKARAIHEEKEGAYMRGQMNVEYFVAQLQQRDSIIHSLERSVLEEQCKKQVEIYWLEQELCIMAQLLHGYRKDLKETKVAFIEYTEQFQQPDDPIYKDVGGNGGAVFSVMELDKQMLEKEE</sequence>
<evidence type="ECO:0000313" key="2">
    <source>
        <dbReference type="Proteomes" id="UP001234297"/>
    </source>
</evidence>
<dbReference type="Proteomes" id="UP001234297">
    <property type="component" value="Chromosome 1"/>
</dbReference>
<gene>
    <name evidence="1" type="ORF">MRB53_002475</name>
</gene>